<comment type="caution">
    <text evidence="2">The sequence shown here is derived from an EMBL/GenBank/DDBJ whole genome shotgun (WGS) entry which is preliminary data.</text>
</comment>
<feature type="transmembrane region" description="Helical" evidence="1">
    <location>
        <begin position="262"/>
        <end position="286"/>
    </location>
</feature>
<dbReference type="OrthoDB" id="3259067at2759"/>
<reference evidence="2 3" key="1">
    <citation type="journal article" date="2020" name="ISME J.">
        <title>Uncovering the hidden diversity of litter-decomposition mechanisms in mushroom-forming fungi.</title>
        <authorList>
            <person name="Floudas D."/>
            <person name="Bentzer J."/>
            <person name="Ahren D."/>
            <person name="Johansson T."/>
            <person name="Persson P."/>
            <person name="Tunlid A."/>
        </authorList>
    </citation>
    <scope>NUCLEOTIDE SEQUENCE [LARGE SCALE GENOMIC DNA]</scope>
    <source>
        <strain evidence="2 3">CBS 661.87</strain>
    </source>
</reference>
<sequence length="349" mass="38758">MSTPSPESQQTAEQITHERVAAAFIALQLIGGCGLLIVVLTAMLGRGVKRYSTWYNFIASWRTVPKPDFVLCVIQAALIYAAPTFQLDLVRIWTCRGFRRPKAAENPPLLLFFGGSLNGPQPPYTLCLIQGIMIYAAPLLTAGTTLALTVQIWFLVRPVVTSASSKTGRIPPVLLTVLLIFPYILYVAFLVGTLVVGWRDPRTVRRVGSGMYCSFANKIPGRLTTGLVLLIMVPCVVLEILICKALRLQWAFFKRQPDALSMALRVVAFTFVGILSIALSVVFFFMIRHGSELNIVISILPVSAVLIFGTQPDLLRVWMFWKERPPPVPEKDVQVMKFDKMPAIIDIHA</sequence>
<dbReference type="AlphaFoldDB" id="A0A8H5HGZ2"/>
<name>A0A8H5HGZ2_9AGAR</name>
<keyword evidence="1" id="KW-1133">Transmembrane helix</keyword>
<evidence type="ECO:0000313" key="3">
    <source>
        <dbReference type="Proteomes" id="UP000565441"/>
    </source>
</evidence>
<protein>
    <submittedName>
        <fullName evidence="2">Uncharacterized protein</fullName>
    </submittedName>
</protein>
<proteinExistence type="predicted"/>
<evidence type="ECO:0000313" key="2">
    <source>
        <dbReference type="EMBL" id="KAF5383233.1"/>
    </source>
</evidence>
<accession>A0A8H5HGZ2</accession>
<feature type="transmembrane region" description="Helical" evidence="1">
    <location>
        <begin position="219"/>
        <end position="242"/>
    </location>
</feature>
<organism evidence="2 3">
    <name type="scientific">Tricholomella constricta</name>
    <dbReference type="NCBI Taxonomy" id="117010"/>
    <lineage>
        <taxon>Eukaryota</taxon>
        <taxon>Fungi</taxon>
        <taxon>Dikarya</taxon>
        <taxon>Basidiomycota</taxon>
        <taxon>Agaricomycotina</taxon>
        <taxon>Agaricomycetes</taxon>
        <taxon>Agaricomycetidae</taxon>
        <taxon>Agaricales</taxon>
        <taxon>Tricholomatineae</taxon>
        <taxon>Lyophyllaceae</taxon>
        <taxon>Tricholomella</taxon>
    </lineage>
</organism>
<evidence type="ECO:0000256" key="1">
    <source>
        <dbReference type="SAM" id="Phobius"/>
    </source>
</evidence>
<gene>
    <name evidence="2" type="ORF">D9615_004917</name>
</gene>
<keyword evidence="3" id="KW-1185">Reference proteome</keyword>
<feature type="transmembrane region" description="Helical" evidence="1">
    <location>
        <begin position="293"/>
        <end position="311"/>
    </location>
</feature>
<keyword evidence="1" id="KW-0812">Transmembrane</keyword>
<feature type="transmembrane region" description="Helical" evidence="1">
    <location>
        <begin position="20"/>
        <end position="44"/>
    </location>
</feature>
<dbReference type="EMBL" id="JAACJP010000007">
    <property type="protein sequence ID" value="KAF5383233.1"/>
    <property type="molecule type" value="Genomic_DNA"/>
</dbReference>
<feature type="transmembrane region" description="Helical" evidence="1">
    <location>
        <begin position="174"/>
        <end position="198"/>
    </location>
</feature>
<dbReference type="Proteomes" id="UP000565441">
    <property type="component" value="Unassembled WGS sequence"/>
</dbReference>
<keyword evidence="1" id="KW-0472">Membrane</keyword>
<feature type="transmembrane region" description="Helical" evidence="1">
    <location>
        <begin position="132"/>
        <end position="154"/>
    </location>
</feature>